<feature type="transmembrane region" description="Helical" evidence="8">
    <location>
        <begin position="129"/>
        <end position="148"/>
    </location>
</feature>
<keyword evidence="11" id="KW-1185">Reference proteome</keyword>
<dbReference type="GO" id="GO:0005886">
    <property type="term" value="C:plasma membrane"/>
    <property type="evidence" value="ECO:0007669"/>
    <property type="project" value="UniProtKB-SubCell"/>
</dbReference>
<sequence length="731" mass="78706">MRSDASANTCTCDTRAAINCARAGASVMGASYPGPLRELSPAGSMVRYVTQAPEEFDFAKIRWIYFGLMIGMFTSSISQTIVSPAIPRIIADLGGVEYYSWLSTIVMLVMTIVTPISGKLADMFGRKRFYALGLIIFMLGNVLSGIAQSFTWLVAARAVQGMGMGILMPLSQTILGDIIPPRQRGKYAGYMGALMGASQVAGPLIGGFITDVSTWRWLFYVNLPVGFLALFLVVRFMNIPELDIPRRVDHAGIATMTIGVSAGLLGISLGGTRGWLDPLVLVLLGVGVVFLVAFVLVERRAPEPIVPLSLFRNSIFTWSVIAGSLMNMALMMLIIYTPVYAQGVLGVSATASGAILIPMNVGLFAMGIVIGNLTTRTGRYKSFAVAGVVLMTIASVLLLRLDARSTPLELTLYTTLMGLGVGMSFQIYTLTVQNAVQRRDLGPATSSLQFFRSIANTMGTAIAGTLMTSQLVTSMKWRMTPEAIRDTPAGGLDPNAVLNPAAMQGLPEAVALVLRLSLADAMQAIYAVLPWLSLAVLATTLAIRAIPLRDSFTPDEPAHSTSLSVADPSMLTLSPEEHHARNKERMVAAHLVLLADQVDRPENEILRAALAEFGGGDLERGRQLLRSTSTMLLAEDPAVIDEHESFAVELSKRGQPQKMLSDGLTARLHRVAERVAEQAEQAPSENPTRPRIGLVDGLDAQALQRAMWMLDSALVADFASRRWAGETEPEG</sequence>
<feature type="transmembrane region" description="Helical" evidence="8">
    <location>
        <begin position="215"/>
        <end position="236"/>
    </location>
</feature>
<keyword evidence="7 8" id="KW-0472">Membrane</keyword>
<feature type="transmembrane region" description="Helical" evidence="8">
    <location>
        <begin position="524"/>
        <end position="543"/>
    </location>
</feature>
<dbReference type="Gene3D" id="1.20.1720.10">
    <property type="entry name" value="Multidrug resistance protein D"/>
    <property type="match status" value="1"/>
</dbReference>
<dbReference type="NCBIfam" id="TIGR00711">
    <property type="entry name" value="efflux_EmrB"/>
    <property type="match status" value="1"/>
</dbReference>
<keyword evidence="3" id="KW-0813">Transport</keyword>
<dbReference type="FunFam" id="1.20.1720.10:FF:000004">
    <property type="entry name" value="EmrB/QacA family drug resistance transporter"/>
    <property type="match status" value="1"/>
</dbReference>
<comment type="similarity">
    <text evidence="2">Belongs to the major facilitator superfamily. TCR/Tet family.</text>
</comment>
<dbReference type="SUPFAM" id="SSF103473">
    <property type="entry name" value="MFS general substrate transporter"/>
    <property type="match status" value="1"/>
</dbReference>
<evidence type="ECO:0000256" key="4">
    <source>
        <dbReference type="ARBA" id="ARBA00022475"/>
    </source>
</evidence>
<comment type="subcellular location">
    <subcellularLocation>
        <location evidence="1">Cell membrane</location>
        <topology evidence="1">Multi-pass membrane protein</topology>
    </subcellularLocation>
</comment>
<evidence type="ECO:0000256" key="7">
    <source>
        <dbReference type="ARBA" id="ARBA00023136"/>
    </source>
</evidence>
<dbReference type="Pfam" id="PF07690">
    <property type="entry name" value="MFS_1"/>
    <property type="match status" value="1"/>
</dbReference>
<reference evidence="10 11" key="1">
    <citation type="submission" date="2019-01" db="EMBL/GenBank/DDBJ databases">
        <title>Lactibacter flavus gen. nov., sp. nov., a novel bacterium of the family Propionibacteriaceae isolated from raw milk and dairy products.</title>
        <authorList>
            <person name="Huptas C."/>
            <person name="Wenning M."/>
            <person name="Breitenwieser F."/>
            <person name="Doll E."/>
            <person name="Von Neubeck M."/>
            <person name="Busse H.-J."/>
            <person name="Scherer S."/>
        </authorList>
    </citation>
    <scope>NUCLEOTIDE SEQUENCE [LARGE SCALE GENOMIC DNA]</scope>
    <source>
        <strain evidence="10 11">KCTC 33808</strain>
    </source>
</reference>
<evidence type="ECO:0000256" key="3">
    <source>
        <dbReference type="ARBA" id="ARBA00022448"/>
    </source>
</evidence>
<feature type="transmembrane region" description="Helical" evidence="8">
    <location>
        <begin position="318"/>
        <end position="339"/>
    </location>
</feature>
<dbReference type="CDD" id="cd17502">
    <property type="entry name" value="MFS_Azr1_MDR_like"/>
    <property type="match status" value="1"/>
</dbReference>
<dbReference type="PRINTS" id="PR01036">
    <property type="entry name" value="TCRTETB"/>
</dbReference>
<evidence type="ECO:0000256" key="1">
    <source>
        <dbReference type="ARBA" id="ARBA00004651"/>
    </source>
</evidence>
<dbReference type="AlphaFoldDB" id="A0A4Q9KHB6"/>
<feature type="domain" description="Major facilitator superfamily (MFS) profile" evidence="9">
    <location>
        <begin position="64"/>
        <end position="550"/>
    </location>
</feature>
<dbReference type="Proteomes" id="UP000292373">
    <property type="component" value="Unassembled WGS sequence"/>
</dbReference>
<evidence type="ECO:0000259" key="9">
    <source>
        <dbReference type="PROSITE" id="PS50850"/>
    </source>
</evidence>
<keyword evidence="5 8" id="KW-0812">Transmembrane</keyword>
<feature type="transmembrane region" description="Helical" evidence="8">
    <location>
        <begin position="279"/>
        <end position="297"/>
    </location>
</feature>
<feature type="transmembrane region" description="Helical" evidence="8">
    <location>
        <begin position="63"/>
        <end position="86"/>
    </location>
</feature>
<feature type="transmembrane region" description="Helical" evidence="8">
    <location>
        <begin position="383"/>
        <end position="401"/>
    </location>
</feature>
<organism evidence="10 11">
    <name type="scientific">Propioniciclava sinopodophylli</name>
    <dbReference type="NCBI Taxonomy" id="1837344"/>
    <lineage>
        <taxon>Bacteria</taxon>
        <taxon>Bacillati</taxon>
        <taxon>Actinomycetota</taxon>
        <taxon>Actinomycetes</taxon>
        <taxon>Propionibacteriales</taxon>
        <taxon>Propionibacteriaceae</taxon>
        <taxon>Propioniciclava</taxon>
    </lineage>
</organism>
<protein>
    <submittedName>
        <fullName evidence="10">DHA2 family efflux MFS transporter permease subunit</fullName>
    </submittedName>
</protein>
<name>A0A4Q9KHB6_9ACTN</name>
<comment type="caution">
    <text evidence="10">The sequence shown here is derived from an EMBL/GenBank/DDBJ whole genome shotgun (WGS) entry which is preliminary data.</text>
</comment>
<keyword evidence="6 8" id="KW-1133">Transmembrane helix</keyword>
<dbReference type="PANTHER" id="PTHR23501">
    <property type="entry name" value="MAJOR FACILITATOR SUPERFAMILY"/>
    <property type="match status" value="1"/>
</dbReference>
<evidence type="ECO:0000256" key="2">
    <source>
        <dbReference type="ARBA" id="ARBA00007520"/>
    </source>
</evidence>
<dbReference type="InterPro" id="IPR020846">
    <property type="entry name" value="MFS_dom"/>
</dbReference>
<dbReference type="InterPro" id="IPR036259">
    <property type="entry name" value="MFS_trans_sf"/>
</dbReference>
<dbReference type="GO" id="GO:0022857">
    <property type="term" value="F:transmembrane transporter activity"/>
    <property type="evidence" value="ECO:0007669"/>
    <property type="project" value="InterPro"/>
</dbReference>
<feature type="transmembrane region" description="Helical" evidence="8">
    <location>
        <begin position="413"/>
        <end position="432"/>
    </location>
</feature>
<feature type="transmembrane region" description="Helical" evidence="8">
    <location>
        <begin position="351"/>
        <end position="371"/>
    </location>
</feature>
<evidence type="ECO:0000313" key="10">
    <source>
        <dbReference type="EMBL" id="TBT88743.1"/>
    </source>
</evidence>
<dbReference type="InterPro" id="IPR011701">
    <property type="entry name" value="MFS"/>
</dbReference>
<proteinExistence type="inferred from homology"/>
<evidence type="ECO:0000256" key="5">
    <source>
        <dbReference type="ARBA" id="ARBA00022692"/>
    </source>
</evidence>
<dbReference type="InterPro" id="IPR004638">
    <property type="entry name" value="EmrB-like"/>
</dbReference>
<evidence type="ECO:0000256" key="6">
    <source>
        <dbReference type="ARBA" id="ARBA00022989"/>
    </source>
</evidence>
<dbReference type="PANTHER" id="PTHR23501:SF197">
    <property type="entry name" value="COMD"/>
    <property type="match status" value="1"/>
</dbReference>
<feature type="transmembrane region" description="Helical" evidence="8">
    <location>
        <begin position="187"/>
        <end position="209"/>
    </location>
</feature>
<feature type="transmembrane region" description="Helical" evidence="8">
    <location>
        <begin position="154"/>
        <end position="175"/>
    </location>
</feature>
<keyword evidence="4" id="KW-1003">Cell membrane</keyword>
<dbReference type="InterPro" id="IPR005829">
    <property type="entry name" value="Sugar_transporter_CS"/>
</dbReference>
<evidence type="ECO:0000313" key="11">
    <source>
        <dbReference type="Proteomes" id="UP000292373"/>
    </source>
</evidence>
<feature type="transmembrane region" description="Helical" evidence="8">
    <location>
        <begin position="248"/>
        <end position="267"/>
    </location>
</feature>
<accession>A0A4Q9KHB6</accession>
<dbReference type="OrthoDB" id="7375466at2"/>
<dbReference type="PROSITE" id="PS00216">
    <property type="entry name" value="SUGAR_TRANSPORT_1"/>
    <property type="match status" value="1"/>
</dbReference>
<gene>
    <name evidence="10" type="ORF">ET989_02075</name>
</gene>
<dbReference type="Gene3D" id="1.20.1250.20">
    <property type="entry name" value="MFS general substrate transporter like domains"/>
    <property type="match status" value="1"/>
</dbReference>
<feature type="transmembrane region" description="Helical" evidence="8">
    <location>
        <begin position="98"/>
        <end position="117"/>
    </location>
</feature>
<dbReference type="EMBL" id="SDMQ01000001">
    <property type="protein sequence ID" value="TBT88743.1"/>
    <property type="molecule type" value="Genomic_DNA"/>
</dbReference>
<dbReference type="PROSITE" id="PS50850">
    <property type="entry name" value="MFS"/>
    <property type="match status" value="1"/>
</dbReference>
<evidence type="ECO:0000256" key="8">
    <source>
        <dbReference type="SAM" id="Phobius"/>
    </source>
</evidence>